<evidence type="ECO:0000313" key="2">
    <source>
        <dbReference type="EMBL" id="EFE64770.2"/>
    </source>
</evidence>
<accession>D5ZSP9</accession>
<feature type="compositionally biased region" description="Low complexity" evidence="1">
    <location>
        <begin position="121"/>
        <end position="131"/>
    </location>
</feature>
<reference evidence="3" key="1">
    <citation type="submission" date="2008-12" db="EMBL/GenBank/DDBJ databases">
        <title>Annotation of Streptomyces ghanaensis ATCC 14672.</title>
        <authorList>
            <consortium name="The Broad Institute Genome Sequencing Platform"/>
            <consortium name="Broad Institute Microbial Sequencing Center"/>
            <person name="Fischbach M."/>
            <person name="Ward D."/>
            <person name="Young S."/>
            <person name="Kodira C.D."/>
            <person name="Zeng Q."/>
            <person name="Koehrsen M."/>
            <person name="Godfrey P."/>
            <person name="Alvarado L."/>
            <person name="Berlin A.M."/>
            <person name="Borenstein D."/>
            <person name="Chen Z."/>
            <person name="Engels R."/>
            <person name="Freedman E."/>
            <person name="Gellesch M."/>
            <person name="Goldberg J."/>
            <person name="Griggs A."/>
            <person name="Gujja S."/>
            <person name="Heiman D.I."/>
            <person name="Hepburn T.A."/>
            <person name="Howarth C."/>
            <person name="Jen D."/>
            <person name="Larson L."/>
            <person name="Lewis B."/>
            <person name="Mehta T."/>
            <person name="Park D."/>
            <person name="Pearson M."/>
            <person name="Roberts A."/>
            <person name="Saif S."/>
            <person name="Shea T.D."/>
            <person name="Shenoy N."/>
            <person name="Sisk P."/>
            <person name="Stolte C."/>
            <person name="Sykes S.N."/>
            <person name="Walk T."/>
            <person name="White J."/>
            <person name="Yandava C."/>
            <person name="Straight P."/>
            <person name="Clardy J."/>
            <person name="Hung D."/>
            <person name="Kolter R."/>
            <person name="Mekalanos J."/>
            <person name="Walker S."/>
            <person name="Walsh C.T."/>
            <person name="Wieland B.L.C."/>
            <person name="Ilzarbe M."/>
            <person name="Galagan J."/>
            <person name="Nusbaum C."/>
            <person name="Birren B."/>
        </authorList>
    </citation>
    <scope>NUCLEOTIDE SEQUENCE [LARGE SCALE GENOMIC DNA]</scope>
    <source>
        <strain evidence="3">ATCC 14672 / DSM 40746 / JCM 4963 / KCTC 9882 / NRRL B-12104 / FH 1290</strain>
    </source>
</reference>
<dbReference type="Proteomes" id="UP000003824">
    <property type="component" value="Unassembled WGS sequence"/>
</dbReference>
<evidence type="ECO:0000313" key="3">
    <source>
        <dbReference type="Proteomes" id="UP000003824"/>
    </source>
</evidence>
<dbReference type="EMBL" id="DS999641">
    <property type="protein sequence ID" value="EFE64770.2"/>
    <property type="molecule type" value="Genomic_DNA"/>
</dbReference>
<feature type="region of interest" description="Disordered" evidence="1">
    <location>
        <begin position="17"/>
        <end position="39"/>
    </location>
</feature>
<proteinExistence type="predicted"/>
<sequence>MRCRPRLPVQVEELVRHARRSRAAGPPERPTVLTAPDPPDAVERIEQLRRDNKWFARRIAIELVNQGVRVGERTVSRWPARLGIDRCRFPDPGGSAGRRPSKRIVARQHHRHGHAGEKAAGHGTTAHRQPG</sequence>
<gene>
    <name evidence="2" type="ORF">SSFG_00027</name>
</gene>
<feature type="compositionally biased region" description="Basic residues" evidence="1">
    <location>
        <begin position="99"/>
        <end position="113"/>
    </location>
</feature>
<dbReference type="eggNOG" id="COG2801">
    <property type="taxonomic scope" value="Bacteria"/>
</dbReference>
<organism evidence="2 3">
    <name type="scientific">Streptomyces viridosporus (strain ATCC 14672 / DSM 40746 / JCM 4963 / KCTC 9882 / NRRL B-12104 / FH 1290)</name>
    <name type="common">Streptomyces ghanaensis</name>
    <dbReference type="NCBI Taxonomy" id="566461"/>
    <lineage>
        <taxon>Bacteria</taxon>
        <taxon>Bacillati</taxon>
        <taxon>Actinomycetota</taxon>
        <taxon>Actinomycetes</taxon>
        <taxon>Kitasatosporales</taxon>
        <taxon>Streptomycetaceae</taxon>
        <taxon>Streptomyces</taxon>
    </lineage>
</organism>
<dbReference type="AlphaFoldDB" id="D5ZSP9"/>
<feature type="region of interest" description="Disordered" evidence="1">
    <location>
        <begin position="88"/>
        <end position="131"/>
    </location>
</feature>
<protein>
    <submittedName>
        <fullName evidence="2">Transposase</fullName>
    </submittedName>
</protein>
<name>D5ZSP9_STRV1</name>
<evidence type="ECO:0000256" key="1">
    <source>
        <dbReference type="SAM" id="MobiDB-lite"/>
    </source>
</evidence>